<dbReference type="PANTHER" id="PTHR46326">
    <property type="entry name" value="ZINC FINGER PROTEIN ZAT1-RELATED"/>
    <property type="match status" value="1"/>
</dbReference>
<gene>
    <name evidence="4" type="ORF">SAY86_010404</name>
</gene>
<comment type="caution">
    <text evidence="4">The sequence shown here is derived from an EMBL/GenBank/DDBJ whole genome shotgun (WGS) entry which is preliminary data.</text>
</comment>
<dbReference type="PROSITE" id="PS50157">
    <property type="entry name" value="ZINC_FINGER_C2H2_2"/>
    <property type="match status" value="3"/>
</dbReference>
<reference evidence="4 5" key="1">
    <citation type="journal article" date="2023" name="Hortic Res">
        <title>Pangenome of water caltrop reveals structural variations and asymmetric subgenome divergence after allopolyploidization.</title>
        <authorList>
            <person name="Zhang X."/>
            <person name="Chen Y."/>
            <person name="Wang L."/>
            <person name="Yuan Y."/>
            <person name="Fang M."/>
            <person name="Shi L."/>
            <person name="Lu R."/>
            <person name="Comes H.P."/>
            <person name="Ma Y."/>
            <person name="Chen Y."/>
            <person name="Huang G."/>
            <person name="Zhou Y."/>
            <person name="Zheng Z."/>
            <person name="Qiu Y."/>
        </authorList>
    </citation>
    <scope>NUCLEOTIDE SEQUENCE [LARGE SCALE GENOMIC DNA]</scope>
    <source>
        <strain evidence="4">F231</strain>
    </source>
</reference>
<feature type="compositionally biased region" description="Basic and acidic residues" evidence="2">
    <location>
        <begin position="83"/>
        <end position="97"/>
    </location>
</feature>
<accession>A0AAN7R461</accession>
<protein>
    <recommendedName>
        <fullName evidence="3">C2H2-type domain-containing protein</fullName>
    </recommendedName>
</protein>
<dbReference type="Gene3D" id="3.30.160.60">
    <property type="entry name" value="Classic Zinc Finger"/>
    <property type="match status" value="1"/>
</dbReference>
<dbReference type="InterPro" id="IPR013087">
    <property type="entry name" value="Znf_C2H2_type"/>
</dbReference>
<feature type="domain" description="C2H2-type" evidence="3">
    <location>
        <begin position="4"/>
        <end position="31"/>
    </location>
</feature>
<sequence length="291" mass="31774">MERLRCKLCSRTFANGRALGGHMKSHLAPLPIPPPPPPPAKPLHRCLTADSVSFSSASPSPASSSPDSAHEENSDGKASILKWTRENPRRRSLKFPDPELPSKNAEESAAETIAPRRPKLARRRSCAEEDEDSVIAMCLVMLSRDKWTTAAAKSDVKWHRCEVCNKAFRSSQALGGHRVTHRKALCAKGEAKKRGRSRPLDHDVEAEPESVFECPYCFKVFGSGQALGGHKRSHLIGSVNGPPAVSYSIKAGNHHPEKNSFIDLNLPAHPEEDDDQSVVSFGEIAEPAGRT</sequence>
<dbReference type="SUPFAM" id="SSF57667">
    <property type="entry name" value="beta-beta-alpha zinc fingers"/>
    <property type="match status" value="2"/>
</dbReference>
<feature type="region of interest" description="Disordered" evidence="2">
    <location>
        <begin position="25"/>
        <end position="126"/>
    </location>
</feature>
<name>A0AAN7R461_TRANT</name>
<feature type="compositionally biased region" description="Pro residues" evidence="2">
    <location>
        <begin position="30"/>
        <end position="41"/>
    </location>
</feature>
<feature type="region of interest" description="Disordered" evidence="2">
    <location>
        <begin position="265"/>
        <end position="291"/>
    </location>
</feature>
<evidence type="ECO:0000313" key="5">
    <source>
        <dbReference type="Proteomes" id="UP001346149"/>
    </source>
</evidence>
<dbReference type="AlphaFoldDB" id="A0AAN7R461"/>
<evidence type="ECO:0000256" key="1">
    <source>
        <dbReference type="PROSITE-ProRule" id="PRU00042"/>
    </source>
</evidence>
<dbReference type="Pfam" id="PF13912">
    <property type="entry name" value="zf-C2H2_6"/>
    <property type="match status" value="3"/>
</dbReference>
<dbReference type="GO" id="GO:0006355">
    <property type="term" value="P:regulation of DNA-templated transcription"/>
    <property type="evidence" value="ECO:0007669"/>
    <property type="project" value="InterPro"/>
</dbReference>
<dbReference type="PROSITE" id="PS00028">
    <property type="entry name" value="ZINC_FINGER_C2H2_1"/>
    <property type="match status" value="3"/>
</dbReference>
<dbReference type="InterPro" id="IPR036236">
    <property type="entry name" value="Znf_C2H2_sf"/>
</dbReference>
<evidence type="ECO:0000256" key="2">
    <source>
        <dbReference type="SAM" id="MobiDB-lite"/>
    </source>
</evidence>
<dbReference type="GO" id="GO:0008270">
    <property type="term" value="F:zinc ion binding"/>
    <property type="evidence" value="ECO:0007669"/>
    <property type="project" value="UniProtKB-KW"/>
</dbReference>
<keyword evidence="1" id="KW-0863">Zinc-finger</keyword>
<evidence type="ECO:0000259" key="3">
    <source>
        <dbReference type="PROSITE" id="PS50157"/>
    </source>
</evidence>
<keyword evidence="1" id="KW-0862">Zinc</keyword>
<dbReference type="PANTHER" id="PTHR46326:SF8">
    <property type="entry name" value="C2H2-LIKE ZINC FINGER PROTEIN"/>
    <property type="match status" value="1"/>
</dbReference>
<keyword evidence="5" id="KW-1185">Reference proteome</keyword>
<evidence type="ECO:0000313" key="4">
    <source>
        <dbReference type="EMBL" id="KAK4786571.1"/>
    </source>
</evidence>
<dbReference type="Proteomes" id="UP001346149">
    <property type="component" value="Unassembled WGS sequence"/>
</dbReference>
<feature type="compositionally biased region" description="Low complexity" evidence="2">
    <location>
        <begin position="49"/>
        <end position="67"/>
    </location>
</feature>
<feature type="domain" description="C2H2-type" evidence="3">
    <location>
        <begin position="212"/>
        <end position="234"/>
    </location>
</feature>
<organism evidence="4 5">
    <name type="scientific">Trapa natans</name>
    <name type="common">Water chestnut</name>
    <dbReference type="NCBI Taxonomy" id="22666"/>
    <lineage>
        <taxon>Eukaryota</taxon>
        <taxon>Viridiplantae</taxon>
        <taxon>Streptophyta</taxon>
        <taxon>Embryophyta</taxon>
        <taxon>Tracheophyta</taxon>
        <taxon>Spermatophyta</taxon>
        <taxon>Magnoliopsida</taxon>
        <taxon>eudicotyledons</taxon>
        <taxon>Gunneridae</taxon>
        <taxon>Pentapetalae</taxon>
        <taxon>rosids</taxon>
        <taxon>malvids</taxon>
        <taxon>Myrtales</taxon>
        <taxon>Lythraceae</taxon>
        <taxon>Trapa</taxon>
    </lineage>
</organism>
<dbReference type="InterPro" id="IPR044303">
    <property type="entry name" value="ZAT1/4/9"/>
</dbReference>
<proteinExistence type="predicted"/>
<dbReference type="SMART" id="SM00355">
    <property type="entry name" value="ZnF_C2H2"/>
    <property type="match status" value="3"/>
</dbReference>
<dbReference type="EMBL" id="JAXQNO010000012">
    <property type="protein sequence ID" value="KAK4786571.1"/>
    <property type="molecule type" value="Genomic_DNA"/>
</dbReference>
<keyword evidence="1" id="KW-0479">Metal-binding</keyword>
<feature type="domain" description="C2H2-type" evidence="3">
    <location>
        <begin position="159"/>
        <end position="181"/>
    </location>
</feature>